<keyword evidence="3" id="KW-0808">Transferase</keyword>
<sequence length="942" mass="104089">MHHRLVLPLPAAFASSQRVGGSDEYSVFDHQHEVHASITAYMTDLIQFLSRHRVVQYHPESYFSYKPSAERSATDEVPLHYDGTAISDEELHEFHRLLSAFAAFLPEDPNESVKALAEIVRDGPAIITNERVLLKPHLTEDASRLHEFYDTTKRLMICRQRRPQCDYASLTFQTKAEGEEVTLQSRCCPDHKDKESEAIMSIMVDHNMCKKKQHEVSVMRGCLRDLLQNCCPDDASSCDFRSRDGIQGSTLMNIGEGKGYCSRVLALCDGVQVVGLDCNPDHKEGSSGRVEKVVEGQVGSSGVNLLYRPRGHMASITCRVGPNMNWEETLKGHVSTKREDGTVTPLSTALLHEDTSGKQLALAQLEKVQCLVCGHIVRRQAQALVLKHIREHMGKDMTAGDINKPLTSCFDGSALTLQPAQYKQYLETVPQAEFVALVLDSCFTDSITIMSSNSNLKGKPGLDKRPRDEATTASSSTVVLPRATRAEVWIAVQLHEEIRQPASIAAEVDDAAKKAVPPTTKRICVCPGIATVLGFDEGTGRHKLLLDPLDVALSRTLPTTDDTPPSSAVVLNLKNLASQNMCILQELPWEEAEDAHQHAETFLLNAVAAASAPRESAPSGQKHLLSPPPSTGVFPLVVLRRVVPMLAPLAPPISVPSLSNVVMMGLHTCGNLGSSICRLFTESQSPGLLLVSCCWHALTNEGFPLSNIVKSAGVTTQSISLMLATQPLDMWGAESSEGHRGSTKLMFFRSILTPLWRSIQREHATWKKEIQTSFPSECSCTFPPQPHLEPAFLRRMAKVKHTVTLFEFALEVLREYVVNPSGWTLRQQEEHGSRMCEGCSLWSKRLCSTEGGEPSGGNAWLHTVADTIEVEYMKQDFKKFIGLSVLRMWMSHLVETLLLLDRALYLHETLKQSGIAGSDVTLAPLFDGTLSPRMFGIFARRH</sequence>
<feature type="domain" description="Methyltransferase" evidence="2">
    <location>
        <begin position="660"/>
        <end position="700"/>
    </location>
</feature>
<evidence type="ECO:0000313" key="3">
    <source>
        <dbReference type="EMBL" id="CUG87203.1"/>
    </source>
</evidence>
<proteinExistence type="predicted"/>
<organism evidence="3 4">
    <name type="scientific">Bodo saltans</name>
    <name type="common">Flagellated protozoan</name>
    <dbReference type="NCBI Taxonomy" id="75058"/>
    <lineage>
        <taxon>Eukaryota</taxon>
        <taxon>Discoba</taxon>
        <taxon>Euglenozoa</taxon>
        <taxon>Kinetoplastea</taxon>
        <taxon>Metakinetoplastina</taxon>
        <taxon>Eubodonida</taxon>
        <taxon>Bodonidae</taxon>
        <taxon>Bodo</taxon>
    </lineage>
</organism>
<dbReference type="GO" id="GO:0032259">
    <property type="term" value="P:methylation"/>
    <property type="evidence" value="ECO:0007669"/>
    <property type="project" value="UniProtKB-KW"/>
</dbReference>
<dbReference type="Pfam" id="PF13679">
    <property type="entry name" value="Methyltransf_32"/>
    <property type="match status" value="1"/>
</dbReference>
<name>A0A0S4J6V1_BODSA</name>
<dbReference type="GO" id="GO:0008168">
    <property type="term" value="F:methyltransferase activity"/>
    <property type="evidence" value="ECO:0007669"/>
    <property type="project" value="UniProtKB-KW"/>
</dbReference>
<dbReference type="OMA" id="SADYAHN"/>
<dbReference type="VEuPathDB" id="TriTrypDB:BSAL_09145"/>
<reference evidence="4" key="1">
    <citation type="submission" date="2015-09" db="EMBL/GenBank/DDBJ databases">
        <authorList>
            <consortium name="Pathogen Informatics"/>
        </authorList>
    </citation>
    <scope>NUCLEOTIDE SEQUENCE [LARGE SCALE GENOMIC DNA]</scope>
    <source>
        <strain evidence="4">Lake Konstanz</strain>
    </source>
</reference>
<accession>A0A0S4J6V1</accession>
<dbReference type="OrthoDB" id="10258156at2759"/>
<feature type="region of interest" description="Disordered" evidence="1">
    <location>
        <begin position="454"/>
        <end position="476"/>
    </location>
</feature>
<dbReference type="PANTHER" id="PTHR12496">
    <property type="entry name" value="CGI-41 METHYLTRANSFERASE"/>
    <property type="match status" value="1"/>
</dbReference>
<keyword evidence="4" id="KW-1185">Reference proteome</keyword>
<evidence type="ECO:0000313" key="4">
    <source>
        <dbReference type="Proteomes" id="UP000051952"/>
    </source>
</evidence>
<dbReference type="PANTHER" id="PTHR12496:SF0">
    <property type="entry name" value="METHYLTRANSFERASE DOMAIN-CONTAINING PROTEIN"/>
    <property type="match status" value="1"/>
</dbReference>
<protein>
    <submittedName>
        <fullName evidence="3">Methyltransferase, putative</fullName>
    </submittedName>
</protein>
<keyword evidence="3" id="KW-0489">Methyltransferase</keyword>
<dbReference type="Proteomes" id="UP000051952">
    <property type="component" value="Unassembled WGS sequence"/>
</dbReference>
<evidence type="ECO:0000256" key="1">
    <source>
        <dbReference type="SAM" id="MobiDB-lite"/>
    </source>
</evidence>
<gene>
    <name evidence="3" type="ORF">BSAL_09145</name>
</gene>
<dbReference type="InterPro" id="IPR025714">
    <property type="entry name" value="Methyltranfer_dom"/>
</dbReference>
<feature type="compositionally biased region" description="Basic and acidic residues" evidence="1">
    <location>
        <begin position="460"/>
        <end position="470"/>
    </location>
</feature>
<dbReference type="AlphaFoldDB" id="A0A0S4J6V1"/>
<evidence type="ECO:0000259" key="2">
    <source>
        <dbReference type="Pfam" id="PF13679"/>
    </source>
</evidence>
<dbReference type="InterPro" id="IPR052220">
    <property type="entry name" value="METTL25"/>
</dbReference>
<dbReference type="EMBL" id="CYKH01001464">
    <property type="protein sequence ID" value="CUG87203.1"/>
    <property type="molecule type" value="Genomic_DNA"/>
</dbReference>